<evidence type="ECO:0000313" key="3">
    <source>
        <dbReference type="EMBL" id="TIA91577.1"/>
    </source>
</evidence>
<dbReference type="GO" id="GO:0005634">
    <property type="term" value="C:nucleus"/>
    <property type="evidence" value="ECO:0007669"/>
    <property type="project" value="TreeGrafter"/>
</dbReference>
<dbReference type="OrthoDB" id="10250320at2759"/>
<dbReference type="Proteomes" id="UP000310189">
    <property type="component" value="Unassembled WGS sequence"/>
</dbReference>
<dbReference type="EMBL" id="SPNW01000011">
    <property type="protein sequence ID" value="TIA91577.1"/>
    <property type="molecule type" value="Genomic_DNA"/>
</dbReference>
<organism evidence="3 4">
    <name type="scientific">Wallemia hederae</name>
    <dbReference type="NCBI Taxonomy" id="1540922"/>
    <lineage>
        <taxon>Eukaryota</taxon>
        <taxon>Fungi</taxon>
        <taxon>Dikarya</taxon>
        <taxon>Basidiomycota</taxon>
        <taxon>Wallemiomycotina</taxon>
        <taxon>Wallemiomycetes</taxon>
        <taxon>Wallemiales</taxon>
        <taxon>Wallemiaceae</taxon>
        <taxon>Wallemia</taxon>
    </lineage>
</organism>
<accession>A0A4T0FS07</accession>
<dbReference type="SUPFAM" id="SSF47954">
    <property type="entry name" value="Cyclin-like"/>
    <property type="match status" value="1"/>
</dbReference>
<dbReference type="PANTHER" id="PTHR15615">
    <property type="match status" value="1"/>
</dbReference>
<evidence type="ECO:0000256" key="1">
    <source>
        <dbReference type="SAM" id="MobiDB-lite"/>
    </source>
</evidence>
<dbReference type="PANTHER" id="PTHR15615:SF10">
    <property type="entry name" value="PHO85 CYCLIN-2-RELATED"/>
    <property type="match status" value="1"/>
</dbReference>
<dbReference type="CDD" id="cd20557">
    <property type="entry name" value="CYCLIN_ScPCL1-like"/>
    <property type="match status" value="1"/>
</dbReference>
<dbReference type="InterPro" id="IPR013922">
    <property type="entry name" value="Cyclin_PHO80-like"/>
</dbReference>
<gene>
    <name evidence="3" type="ORF">E3P99_00970</name>
</gene>
<feature type="domain" description="Cyclin N-terminal" evidence="2">
    <location>
        <begin position="56"/>
        <end position="153"/>
    </location>
</feature>
<sequence length="308" mass="34887">MVSYLAKKTTDSLLSASSMARQDSVLTPPATPTKDTTELPNLALTDDLLAQSSTLPSLECFIATLVDQSNVQVPTLMSTLVYLDRLRLKLPPVAKGMACTRHRVFLAALIVASKYLNDSSPKNKHWARHARLFSIPEVNLMERQLLSFLNFELDITDADIMREFAPFLMSPQRIMFPYQQYQPLQPPPIFYHNLYNVPTYTSPRSIRKQHQVRQQRSQPTLRPRGNIAVSPVKPSVSLTPSHQYYPQQPQNAQNIPSLMALASPPETPLEMKHPLTNVHTSKIPKSSHFYSTKIFNKLIRRKGSAQEL</sequence>
<dbReference type="AlphaFoldDB" id="A0A4T0FS07"/>
<feature type="region of interest" description="Disordered" evidence="1">
    <location>
        <begin position="202"/>
        <end position="233"/>
    </location>
</feature>
<dbReference type="GO" id="GO:0016538">
    <property type="term" value="F:cyclin-dependent protein serine/threonine kinase regulator activity"/>
    <property type="evidence" value="ECO:0007669"/>
    <property type="project" value="TreeGrafter"/>
</dbReference>
<evidence type="ECO:0000259" key="2">
    <source>
        <dbReference type="Pfam" id="PF00134"/>
    </source>
</evidence>
<protein>
    <recommendedName>
        <fullName evidence="2">Cyclin N-terminal domain-containing protein</fullName>
    </recommendedName>
</protein>
<dbReference type="GO" id="GO:0000307">
    <property type="term" value="C:cyclin-dependent protein kinase holoenzyme complex"/>
    <property type="evidence" value="ECO:0007669"/>
    <property type="project" value="TreeGrafter"/>
</dbReference>
<dbReference type="InterPro" id="IPR036915">
    <property type="entry name" value="Cyclin-like_sf"/>
</dbReference>
<proteinExistence type="predicted"/>
<reference evidence="3 4" key="1">
    <citation type="submission" date="2019-03" db="EMBL/GenBank/DDBJ databases">
        <title>Sequencing 23 genomes of Wallemia ichthyophaga.</title>
        <authorList>
            <person name="Gostincar C."/>
        </authorList>
    </citation>
    <scope>NUCLEOTIDE SEQUENCE [LARGE SCALE GENOMIC DNA]</scope>
    <source>
        <strain evidence="3 4">EXF-5753</strain>
    </source>
</reference>
<keyword evidence="4" id="KW-1185">Reference proteome</keyword>
<name>A0A4T0FS07_9BASI</name>
<evidence type="ECO:0000313" key="4">
    <source>
        <dbReference type="Proteomes" id="UP000310189"/>
    </source>
</evidence>
<dbReference type="GO" id="GO:0019901">
    <property type="term" value="F:protein kinase binding"/>
    <property type="evidence" value="ECO:0007669"/>
    <property type="project" value="InterPro"/>
</dbReference>
<dbReference type="Pfam" id="PF00134">
    <property type="entry name" value="Cyclin_N"/>
    <property type="match status" value="1"/>
</dbReference>
<dbReference type="Gene3D" id="1.10.472.10">
    <property type="entry name" value="Cyclin-like"/>
    <property type="match status" value="1"/>
</dbReference>
<dbReference type="InterPro" id="IPR006671">
    <property type="entry name" value="Cyclin_N"/>
</dbReference>
<comment type="caution">
    <text evidence="3">The sequence shown here is derived from an EMBL/GenBank/DDBJ whole genome shotgun (WGS) entry which is preliminary data.</text>
</comment>